<accession>A0ABW6UAV2</accession>
<dbReference type="EMBL" id="JBIAWJ010000001">
    <property type="protein sequence ID" value="MFF4520568.1"/>
    <property type="molecule type" value="Genomic_DNA"/>
</dbReference>
<name>A0ABW6UAV2_9ACTN</name>
<dbReference type="RefSeq" id="WP_351081554.1">
    <property type="nucleotide sequence ID" value="NZ_JBEOZG010000013.1"/>
</dbReference>
<dbReference type="Proteomes" id="UP001602058">
    <property type="component" value="Unassembled WGS sequence"/>
</dbReference>
<organism evidence="1 2">
    <name type="scientific">Streptomyces bluensis</name>
    <dbReference type="NCBI Taxonomy" id="33897"/>
    <lineage>
        <taxon>Bacteria</taxon>
        <taxon>Bacillati</taxon>
        <taxon>Actinomycetota</taxon>
        <taxon>Actinomycetes</taxon>
        <taxon>Kitasatosporales</taxon>
        <taxon>Streptomycetaceae</taxon>
        <taxon>Streptomyces</taxon>
    </lineage>
</organism>
<protein>
    <submittedName>
        <fullName evidence="1">Uncharacterized protein</fullName>
    </submittedName>
</protein>
<proteinExistence type="predicted"/>
<evidence type="ECO:0000313" key="2">
    <source>
        <dbReference type="Proteomes" id="UP001602058"/>
    </source>
</evidence>
<sequence length="166" mass="19368">MMMFMTCTERPMPRRRPGALRAEQSPRIAWSLPPDRIHGLSIRTSVAIDQVERLSGDYYLYPGATDRALRRYRAFLQPPGRRPLYPQDSECSCRGCSFDDVRHARDVLEEVVRQLPSRPHAELQQRVRALDARYMERTLPDPFAVQRQSRSDSWWRRRLAGGREAG</sequence>
<keyword evidence="2" id="KW-1185">Reference proteome</keyword>
<evidence type="ECO:0000313" key="1">
    <source>
        <dbReference type="EMBL" id="MFF4520568.1"/>
    </source>
</evidence>
<gene>
    <name evidence="1" type="ORF">ACFY1D_03715</name>
</gene>
<comment type="caution">
    <text evidence="1">The sequence shown here is derived from an EMBL/GenBank/DDBJ whole genome shotgun (WGS) entry which is preliminary data.</text>
</comment>
<reference evidence="1 2" key="1">
    <citation type="submission" date="2024-10" db="EMBL/GenBank/DDBJ databases">
        <title>The Natural Products Discovery Center: Release of the First 8490 Sequenced Strains for Exploring Actinobacteria Biosynthetic Diversity.</title>
        <authorList>
            <person name="Kalkreuter E."/>
            <person name="Kautsar S.A."/>
            <person name="Yang D."/>
            <person name="Bader C.D."/>
            <person name="Teijaro C.N."/>
            <person name="Fluegel L."/>
            <person name="Davis C.M."/>
            <person name="Simpson J.R."/>
            <person name="Lauterbach L."/>
            <person name="Steele A.D."/>
            <person name="Gui C."/>
            <person name="Meng S."/>
            <person name="Li G."/>
            <person name="Viehrig K."/>
            <person name="Ye F."/>
            <person name="Su P."/>
            <person name="Kiefer A.F."/>
            <person name="Nichols A."/>
            <person name="Cepeda A.J."/>
            <person name="Yan W."/>
            <person name="Fan B."/>
            <person name="Jiang Y."/>
            <person name="Adhikari A."/>
            <person name="Zheng C.-J."/>
            <person name="Schuster L."/>
            <person name="Cowan T.M."/>
            <person name="Smanski M.J."/>
            <person name="Chevrette M.G."/>
            <person name="De Carvalho L.P.S."/>
            <person name="Shen B."/>
        </authorList>
    </citation>
    <scope>NUCLEOTIDE SEQUENCE [LARGE SCALE GENOMIC DNA]</scope>
    <source>
        <strain evidence="1 2">NPDC001390</strain>
    </source>
</reference>